<evidence type="ECO:0000313" key="3">
    <source>
        <dbReference type="Proteomes" id="UP000054538"/>
    </source>
</evidence>
<protein>
    <recommendedName>
        <fullName evidence="1">Tc1-like transposase DDE domain-containing protein</fullName>
    </recommendedName>
</protein>
<evidence type="ECO:0000259" key="1">
    <source>
        <dbReference type="Pfam" id="PF13358"/>
    </source>
</evidence>
<dbReference type="Proteomes" id="UP000054538">
    <property type="component" value="Unassembled WGS sequence"/>
</dbReference>
<dbReference type="Gene3D" id="3.30.420.10">
    <property type="entry name" value="Ribonuclease H-like superfamily/Ribonuclease H"/>
    <property type="match status" value="1"/>
</dbReference>
<reference evidence="3" key="2">
    <citation type="submission" date="2015-01" db="EMBL/GenBank/DDBJ databases">
        <title>Evolutionary Origins and Diversification of the Mycorrhizal Mutualists.</title>
        <authorList>
            <consortium name="DOE Joint Genome Institute"/>
            <consortium name="Mycorrhizal Genomics Consortium"/>
            <person name="Kohler A."/>
            <person name="Kuo A."/>
            <person name="Nagy L.G."/>
            <person name="Floudas D."/>
            <person name="Copeland A."/>
            <person name="Barry K.W."/>
            <person name="Cichocki N."/>
            <person name="Veneault-Fourrey C."/>
            <person name="LaButti K."/>
            <person name="Lindquist E.A."/>
            <person name="Lipzen A."/>
            <person name="Lundell T."/>
            <person name="Morin E."/>
            <person name="Murat C."/>
            <person name="Riley R."/>
            <person name="Ohm R."/>
            <person name="Sun H."/>
            <person name="Tunlid A."/>
            <person name="Henrissat B."/>
            <person name="Grigoriev I.V."/>
            <person name="Hibbett D.S."/>
            <person name="Martin F."/>
        </authorList>
    </citation>
    <scope>NUCLEOTIDE SEQUENCE [LARGE SCALE GENOMIC DNA]</scope>
    <source>
        <strain evidence="3">Ve08.2h10</strain>
    </source>
</reference>
<dbReference type="AlphaFoldDB" id="A0A0D0BLS7"/>
<evidence type="ECO:0000313" key="2">
    <source>
        <dbReference type="EMBL" id="KIK72632.1"/>
    </source>
</evidence>
<dbReference type="InterPro" id="IPR036397">
    <property type="entry name" value="RNaseH_sf"/>
</dbReference>
<name>A0A0D0BLS7_9AGAM</name>
<dbReference type="GO" id="GO:0003676">
    <property type="term" value="F:nucleic acid binding"/>
    <property type="evidence" value="ECO:0007669"/>
    <property type="project" value="InterPro"/>
</dbReference>
<reference evidence="2 3" key="1">
    <citation type="submission" date="2014-04" db="EMBL/GenBank/DDBJ databases">
        <authorList>
            <consortium name="DOE Joint Genome Institute"/>
            <person name="Kuo A."/>
            <person name="Kohler A."/>
            <person name="Jargeat P."/>
            <person name="Nagy L.G."/>
            <person name="Floudas D."/>
            <person name="Copeland A."/>
            <person name="Barry K.W."/>
            <person name="Cichocki N."/>
            <person name="Veneault-Fourrey C."/>
            <person name="LaButti K."/>
            <person name="Lindquist E.A."/>
            <person name="Lipzen A."/>
            <person name="Lundell T."/>
            <person name="Morin E."/>
            <person name="Murat C."/>
            <person name="Sun H."/>
            <person name="Tunlid A."/>
            <person name="Henrissat B."/>
            <person name="Grigoriev I.V."/>
            <person name="Hibbett D.S."/>
            <person name="Martin F."/>
            <person name="Nordberg H.P."/>
            <person name="Cantor M.N."/>
            <person name="Hua S.X."/>
        </authorList>
    </citation>
    <scope>NUCLEOTIDE SEQUENCE [LARGE SCALE GENOMIC DNA]</scope>
    <source>
        <strain evidence="2 3">Ve08.2h10</strain>
    </source>
</reference>
<dbReference type="OrthoDB" id="2142724at2759"/>
<sequence length="79" mass="9148">VLPALSLEGILHCDIVEGSLCMESFKRFIEGLLDHMQPFLAPNLVIVMDNCQIHKHQEIQELIHERCMFLFILLPVYLT</sequence>
<dbReference type="InParanoid" id="A0A0D0BLS7"/>
<gene>
    <name evidence="2" type="ORF">PAXRUDRAFT_180277</name>
</gene>
<organism evidence="2 3">
    <name type="scientific">Paxillus rubicundulus Ve08.2h10</name>
    <dbReference type="NCBI Taxonomy" id="930991"/>
    <lineage>
        <taxon>Eukaryota</taxon>
        <taxon>Fungi</taxon>
        <taxon>Dikarya</taxon>
        <taxon>Basidiomycota</taxon>
        <taxon>Agaricomycotina</taxon>
        <taxon>Agaricomycetes</taxon>
        <taxon>Agaricomycetidae</taxon>
        <taxon>Boletales</taxon>
        <taxon>Paxilineae</taxon>
        <taxon>Paxillaceae</taxon>
        <taxon>Paxillus</taxon>
    </lineage>
</organism>
<feature type="domain" description="Tc1-like transposase DDE" evidence="1">
    <location>
        <begin position="2"/>
        <end position="77"/>
    </location>
</feature>
<keyword evidence="3" id="KW-1185">Reference proteome</keyword>
<dbReference type="EMBL" id="KN830614">
    <property type="protein sequence ID" value="KIK72632.1"/>
    <property type="molecule type" value="Genomic_DNA"/>
</dbReference>
<feature type="non-terminal residue" evidence="2">
    <location>
        <position position="1"/>
    </location>
</feature>
<accession>A0A0D0BLS7</accession>
<dbReference type="InterPro" id="IPR038717">
    <property type="entry name" value="Tc1-like_DDE_dom"/>
</dbReference>
<proteinExistence type="predicted"/>
<dbReference type="HOGENOM" id="CLU_188058_0_1_1"/>
<dbReference type="Pfam" id="PF13358">
    <property type="entry name" value="DDE_3"/>
    <property type="match status" value="1"/>
</dbReference>